<dbReference type="Proteomes" id="UP000280726">
    <property type="component" value="Unassembled WGS sequence"/>
</dbReference>
<dbReference type="Gene3D" id="3.30.420.40">
    <property type="match status" value="2"/>
</dbReference>
<dbReference type="InterPro" id="IPR000600">
    <property type="entry name" value="ROK"/>
</dbReference>
<dbReference type="Pfam" id="PF12802">
    <property type="entry name" value="MarR_2"/>
    <property type="match status" value="1"/>
</dbReference>
<protein>
    <submittedName>
        <fullName evidence="4">Putative NBD/HSP70 family sugar kinase</fullName>
    </submittedName>
</protein>
<feature type="domain" description="HTH marR-type" evidence="3">
    <location>
        <begin position="72"/>
        <end position="111"/>
    </location>
</feature>
<dbReference type="InterPro" id="IPR036388">
    <property type="entry name" value="WH-like_DNA-bd_sf"/>
</dbReference>
<comment type="similarity">
    <text evidence="1">Belongs to the ROK (NagC/XylR) family.</text>
</comment>
<dbReference type="Pfam" id="PF00480">
    <property type="entry name" value="ROK"/>
    <property type="match status" value="1"/>
</dbReference>
<evidence type="ECO:0000313" key="5">
    <source>
        <dbReference type="Proteomes" id="UP000280726"/>
    </source>
</evidence>
<dbReference type="InterPro" id="IPR036390">
    <property type="entry name" value="WH_DNA-bd_sf"/>
</dbReference>
<sequence>MPTPPVTTHDGAGAPAAERPGQAGHRPDGPGDAGPGAGPGPAVGPAGARQGALREYNLAVLVQELFGSSAARSRADLSARTGMTRSTVSRLVEDLLAAGILAENPAPAGRRGRPAVPLSAAPGTLLGLGLEVNVDYVAGRLLDLRGATVAERLVPSDLRGSDPTVVLRALGDLGRELVTEAGPAARLVGTVLALPGLVDSTAGRLLLAPNLGWRELRPAPLLGADLGEVAIANEAKLAALATATEAPGRLGPDRTFLYVSAQVGVGSAAVVDGEVMTGPHGWAGEIGHLSVEPGGPQCRCGARGCLEQYAGKQALMVAAGLPVTATAEDLLARADGPDGATARAALERAGWALGITLAGAVNLLDIDQILLGGELAPLAERLAPAVEAELRARVLAAPWASLSVRAAGHDPAQAARGAALTALATVVEAPARWVPAILPA</sequence>
<keyword evidence="4" id="KW-0418">Kinase</keyword>
<dbReference type="PANTHER" id="PTHR18964:SF149">
    <property type="entry name" value="BIFUNCTIONAL UDP-N-ACETYLGLUCOSAMINE 2-EPIMERASE_N-ACETYLMANNOSAMINE KINASE"/>
    <property type="match status" value="1"/>
</dbReference>
<proteinExistence type="inferred from homology"/>
<evidence type="ECO:0000256" key="2">
    <source>
        <dbReference type="SAM" id="MobiDB-lite"/>
    </source>
</evidence>
<dbReference type="AlphaFoldDB" id="A0A3N5A258"/>
<feature type="compositionally biased region" description="Gly residues" evidence="2">
    <location>
        <begin position="31"/>
        <end position="41"/>
    </location>
</feature>
<dbReference type="InterPro" id="IPR000835">
    <property type="entry name" value="HTH_MarR-typ"/>
</dbReference>
<dbReference type="RefSeq" id="WP_123916945.1">
    <property type="nucleotide sequence ID" value="NZ_RKRA01000001.1"/>
</dbReference>
<name>A0A3N5A258_9MICO</name>
<keyword evidence="4" id="KW-0808">Transferase</keyword>
<dbReference type="PANTHER" id="PTHR18964">
    <property type="entry name" value="ROK (REPRESSOR, ORF, KINASE) FAMILY"/>
    <property type="match status" value="1"/>
</dbReference>
<accession>A0A3N5A258</accession>
<organism evidence="4 5">
    <name type="scientific">Georgenia muralis</name>
    <dbReference type="NCBI Taxonomy" id="154117"/>
    <lineage>
        <taxon>Bacteria</taxon>
        <taxon>Bacillati</taxon>
        <taxon>Actinomycetota</taxon>
        <taxon>Actinomycetes</taxon>
        <taxon>Micrococcales</taxon>
        <taxon>Bogoriellaceae</taxon>
        <taxon>Georgenia</taxon>
    </lineage>
</organism>
<dbReference type="GO" id="GO:0016301">
    <property type="term" value="F:kinase activity"/>
    <property type="evidence" value="ECO:0007669"/>
    <property type="project" value="UniProtKB-KW"/>
</dbReference>
<dbReference type="EMBL" id="RKRA01000001">
    <property type="protein sequence ID" value="RPF27415.1"/>
    <property type="molecule type" value="Genomic_DNA"/>
</dbReference>
<dbReference type="SUPFAM" id="SSF46785">
    <property type="entry name" value="Winged helix' DNA-binding domain"/>
    <property type="match status" value="1"/>
</dbReference>
<evidence type="ECO:0000256" key="1">
    <source>
        <dbReference type="ARBA" id="ARBA00006479"/>
    </source>
</evidence>
<evidence type="ECO:0000313" key="4">
    <source>
        <dbReference type="EMBL" id="RPF27415.1"/>
    </source>
</evidence>
<dbReference type="Gene3D" id="1.10.10.10">
    <property type="entry name" value="Winged helix-like DNA-binding domain superfamily/Winged helix DNA-binding domain"/>
    <property type="match status" value="1"/>
</dbReference>
<dbReference type="GO" id="GO:0003700">
    <property type="term" value="F:DNA-binding transcription factor activity"/>
    <property type="evidence" value="ECO:0007669"/>
    <property type="project" value="InterPro"/>
</dbReference>
<gene>
    <name evidence="4" type="ORF">EDD32_1895</name>
</gene>
<reference evidence="4 5" key="1">
    <citation type="submission" date="2018-11" db="EMBL/GenBank/DDBJ databases">
        <title>Sequencing the genomes of 1000 actinobacteria strains.</title>
        <authorList>
            <person name="Klenk H.-P."/>
        </authorList>
    </citation>
    <scope>NUCLEOTIDE SEQUENCE [LARGE SCALE GENOMIC DNA]</scope>
    <source>
        <strain evidence="4 5">DSM 14418</strain>
    </source>
</reference>
<dbReference type="OrthoDB" id="5174513at2"/>
<evidence type="ECO:0000259" key="3">
    <source>
        <dbReference type="Pfam" id="PF12802"/>
    </source>
</evidence>
<dbReference type="SUPFAM" id="SSF53067">
    <property type="entry name" value="Actin-like ATPase domain"/>
    <property type="match status" value="2"/>
</dbReference>
<keyword evidence="5" id="KW-1185">Reference proteome</keyword>
<dbReference type="InterPro" id="IPR043129">
    <property type="entry name" value="ATPase_NBD"/>
</dbReference>
<comment type="caution">
    <text evidence="4">The sequence shown here is derived from an EMBL/GenBank/DDBJ whole genome shotgun (WGS) entry which is preliminary data.</text>
</comment>
<feature type="region of interest" description="Disordered" evidence="2">
    <location>
        <begin position="1"/>
        <end position="49"/>
    </location>
</feature>